<feature type="compositionally biased region" description="Basic and acidic residues" evidence="12">
    <location>
        <begin position="92"/>
        <end position="108"/>
    </location>
</feature>
<evidence type="ECO:0000256" key="11">
    <source>
        <dbReference type="PIRSR" id="PIRSR000439-1"/>
    </source>
</evidence>
<dbReference type="PIRSF" id="PIRSF000439">
    <property type="entry name" value="Oat_ACAT_DAG_ARE"/>
    <property type="match status" value="1"/>
</dbReference>
<keyword evidence="6 10" id="KW-0256">Endoplasmic reticulum</keyword>
<dbReference type="PANTHER" id="PTHR10408:SF7">
    <property type="entry name" value="DIACYLGLYCEROL O-ACYLTRANSFERASE 1"/>
    <property type="match status" value="1"/>
</dbReference>
<evidence type="ECO:0000256" key="9">
    <source>
        <dbReference type="ARBA" id="ARBA00023315"/>
    </source>
</evidence>
<dbReference type="Pfam" id="PF03062">
    <property type="entry name" value="MBOAT"/>
    <property type="match status" value="1"/>
</dbReference>
<dbReference type="Proteomes" id="UP000444721">
    <property type="component" value="Unassembled WGS sequence"/>
</dbReference>
<keyword evidence="4 10" id="KW-0808">Transferase</keyword>
<evidence type="ECO:0000256" key="6">
    <source>
        <dbReference type="ARBA" id="ARBA00022824"/>
    </source>
</evidence>
<dbReference type="EMBL" id="VFQX01000044">
    <property type="protein sequence ID" value="KAF0975439.1"/>
    <property type="molecule type" value="Genomic_DNA"/>
</dbReference>
<keyword evidence="7 13" id="KW-1133">Transmembrane helix</keyword>
<dbReference type="GeneID" id="68112651"/>
<comment type="subcellular location">
    <subcellularLocation>
        <location evidence="1 10">Endoplasmic reticulum membrane</location>
        <topology evidence="1 10">Multi-pass membrane protein</topology>
    </subcellularLocation>
</comment>
<dbReference type="PANTHER" id="PTHR10408">
    <property type="entry name" value="STEROL O-ACYLTRANSFERASE"/>
    <property type="match status" value="1"/>
</dbReference>
<evidence type="ECO:0000256" key="8">
    <source>
        <dbReference type="ARBA" id="ARBA00023136"/>
    </source>
</evidence>
<dbReference type="VEuPathDB" id="AmoebaDB:NfTy_066180"/>
<protein>
    <recommendedName>
        <fullName evidence="10">O-acyltransferase</fullName>
    </recommendedName>
</protein>
<feature type="transmembrane region" description="Helical" evidence="13">
    <location>
        <begin position="443"/>
        <end position="467"/>
    </location>
</feature>
<accession>A0A6A5BR75</accession>
<evidence type="ECO:0000256" key="13">
    <source>
        <dbReference type="SAM" id="Phobius"/>
    </source>
</evidence>
<feature type="transmembrane region" description="Helical" evidence="13">
    <location>
        <begin position="319"/>
        <end position="344"/>
    </location>
</feature>
<dbReference type="GO" id="GO:0019432">
    <property type="term" value="P:triglyceride biosynthetic process"/>
    <property type="evidence" value="ECO:0007669"/>
    <property type="project" value="TreeGrafter"/>
</dbReference>
<feature type="transmembrane region" description="Helical" evidence="13">
    <location>
        <begin position="622"/>
        <end position="641"/>
    </location>
</feature>
<comment type="caution">
    <text evidence="14">The sequence shown here is derived from an EMBL/GenBank/DDBJ whole genome shotgun (WGS) entry which is preliminary data.</text>
</comment>
<dbReference type="InterPro" id="IPR004299">
    <property type="entry name" value="MBOAT_fam"/>
</dbReference>
<dbReference type="VEuPathDB" id="AmoebaDB:NF0014660"/>
<evidence type="ECO:0000256" key="12">
    <source>
        <dbReference type="SAM" id="MobiDB-lite"/>
    </source>
</evidence>
<dbReference type="GO" id="GO:0005789">
    <property type="term" value="C:endoplasmic reticulum membrane"/>
    <property type="evidence" value="ECO:0007669"/>
    <property type="project" value="UniProtKB-SubCell"/>
</dbReference>
<keyword evidence="8 10" id="KW-0472">Membrane</keyword>
<comment type="pathway">
    <text evidence="2">Lipid metabolism.</text>
</comment>
<dbReference type="OMA" id="RCHDYRR"/>
<name>A0A6A5BR75_NAEFO</name>
<feature type="region of interest" description="Disordered" evidence="12">
    <location>
        <begin position="1"/>
        <end position="127"/>
    </location>
</feature>
<keyword evidence="15" id="KW-1185">Reference proteome</keyword>
<evidence type="ECO:0000256" key="1">
    <source>
        <dbReference type="ARBA" id="ARBA00004477"/>
    </source>
</evidence>
<feature type="transmembrane region" description="Helical" evidence="13">
    <location>
        <begin position="497"/>
        <end position="515"/>
    </location>
</feature>
<gene>
    <name evidence="14" type="ORF">FDP41_005433</name>
</gene>
<evidence type="ECO:0000256" key="7">
    <source>
        <dbReference type="ARBA" id="ARBA00022989"/>
    </source>
</evidence>
<evidence type="ECO:0000256" key="10">
    <source>
        <dbReference type="PIRNR" id="PIRNR000439"/>
    </source>
</evidence>
<evidence type="ECO:0000313" key="14">
    <source>
        <dbReference type="EMBL" id="KAF0975439.1"/>
    </source>
</evidence>
<feature type="compositionally biased region" description="Polar residues" evidence="12">
    <location>
        <begin position="150"/>
        <end position="164"/>
    </location>
</feature>
<feature type="region of interest" description="Disordered" evidence="12">
    <location>
        <begin position="144"/>
        <end position="173"/>
    </location>
</feature>
<dbReference type="AlphaFoldDB" id="A0A6A5BR75"/>
<evidence type="ECO:0000256" key="4">
    <source>
        <dbReference type="ARBA" id="ARBA00022679"/>
    </source>
</evidence>
<dbReference type="VEuPathDB" id="AmoebaDB:FDP41_005433"/>
<evidence type="ECO:0000256" key="5">
    <source>
        <dbReference type="ARBA" id="ARBA00022692"/>
    </source>
</evidence>
<feature type="transmembrane region" description="Helical" evidence="13">
    <location>
        <begin position="350"/>
        <end position="372"/>
    </location>
</feature>
<dbReference type="GO" id="GO:0004144">
    <property type="term" value="F:diacylglycerol O-acyltransferase activity"/>
    <property type="evidence" value="ECO:0007669"/>
    <property type="project" value="TreeGrafter"/>
</dbReference>
<organism evidence="14 15">
    <name type="scientific">Naegleria fowleri</name>
    <name type="common">Brain eating amoeba</name>
    <dbReference type="NCBI Taxonomy" id="5763"/>
    <lineage>
        <taxon>Eukaryota</taxon>
        <taxon>Discoba</taxon>
        <taxon>Heterolobosea</taxon>
        <taxon>Tetramitia</taxon>
        <taxon>Eutetramitia</taxon>
        <taxon>Vahlkampfiidae</taxon>
        <taxon>Naegleria</taxon>
    </lineage>
</organism>
<sequence length="645" mass="74223">MIKKASVVVASSPPPPHKGREEIPSLSSLQREGDENQTPPPQLGVDNPFEKNKQERAENSHPQHSEEHDLSPGSSHRNEDGAAVGDKSPVNETKRQKQAPKEERKFDDSDSDLSSGDPTTKHNILRSTSLRKAYKNLKQQEKEEFDLVQSDASQSESESGNIPSHRNLVTPHVPGKSLLKTPKVMIQKQETISQKDRLVCITRPSILSRDSGNQLSYKGFLNLAIIILVVSHLRLVLINFKKYGILLNTHVYVMNFLTAPSNGFPVIVMFAAVNIWTLIAFGIEKLIARYIRGKFYTLTRNGELTTKKKSLWRQVLRQASLVSFCCYFVLTTTLLGVYLGFVWIYQPHPVSGMMLVTLMTIVFLKLTSYGVVNDHLRERMWERKAQQLKTVENTSTPFSNRSIPWLKQYPDNISLKDIFYFMLAPTLVYEEAFPRTKSIRFKVVLYDLLELVACTFVMVFLVEQYVLPLIENSLEPMREREYWRILERLLKLTVPNIVIWVIGFYIVFHLSLNIMGELLKFGDRLFYLDWWNCTDLSYFWRTWNLPVHKWLVLHIYLPLVNNGFSPSIASFCVFFVSAVFHELIISIPFHTVKAWAFSAMMVQMPLCFLTKKYCKGSQIGNALFWCSFMIGHSNSVLALYYDHNT</sequence>
<feature type="compositionally biased region" description="Basic and acidic residues" evidence="12">
    <location>
        <begin position="48"/>
        <end position="80"/>
    </location>
</feature>
<feature type="transmembrane region" description="Helical" evidence="13">
    <location>
        <begin position="263"/>
        <end position="283"/>
    </location>
</feature>
<evidence type="ECO:0000313" key="15">
    <source>
        <dbReference type="Proteomes" id="UP000444721"/>
    </source>
</evidence>
<dbReference type="InterPro" id="IPR014371">
    <property type="entry name" value="Oat_ACAT_DAG_ARE"/>
</dbReference>
<evidence type="ECO:0000256" key="2">
    <source>
        <dbReference type="ARBA" id="ARBA00005189"/>
    </source>
</evidence>
<comment type="similarity">
    <text evidence="3 10">Belongs to the membrane-bound acyltransferase family. Sterol o-acyltransferase subfamily.</text>
</comment>
<keyword evidence="5 13" id="KW-0812">Transmembrane</keyword>
<feature type="transmembrane region" description="Helical" evidence="13">
    <location>
        <begin position="219"/>
        <end position="240"/>
    </location>
</feature>
<evidence type="ECO:0000256" key="3">
    <source>
        <dbReference type="ARBA" id="ARBA00009010"/>
    </source>
</evidence>
<feature type="active site" evidence="11">
    <location>
        <position position="581"/>
    </location>
</feature>
<feature type="compositionally biased region" description="Low complexity" evidence="12">
    <location>
        <begin position="1"/>
        <end position="11"/>
    </location>
</feature>
<reference evidence="14 15" key="1">
    <citation type="journal article" date="2019" name="Sci. Rep.">
        <title>Nanopore sequencing improves the draft genome of the human pathogenic amoeba Naegleria fowleri.</title>
        <authorList>
            <person name="Liechti N."/>
            <person name="Schurch N."/>
            <person name="Bruggmann R."/>
            <person name="Wittwer M."/>
        </authorList>
    </citation>
    <scope>NUCLEOTIDE SEQUENCE [LARGE SCALE GENOMIC DNA]</scope>
    <source>
        <strain evidence="14 15">ATCC 30894</strain>
    </source>
</reference>
<keyword evidence="9 10" id="KW-0012">Acyltransferase</keyword>
<dbReference type="RefSeq" id="XP_044560152.1">
    <property type="nucleotide sequence ID" value="XM_044708957.1"/>
</dbReference>
<proteinExistence type="inferred from homology"/>
<dbReference type="OrthoDB" id="10039049at2759"/>